<reference evidence="1 2" key="1">
    <citation type="submission" date="2018-03" db="EMBL/GenBank/DDBJ databases">
        <title>Whole genome sequencing of Histamine producing bacteria.</title>
        <authorList>
            <person name="Butler K."/>
        </authorList>
    </citation>
    <scope>NUCLEOTIDE SEQUENCE [LARGE SCALE GENOMIC DNA]</scope>
    <source>
        <strain evidence="1 2">ATCC 19614</strain>
    </source>
</reference>
<name>A0A2T3LF52_9GAMM</name>
<dbReference type="Pfam" id="PF05766">
    <property type="entry name" value="NinG"/>
    <property type="match status" value="1"/>
</dbReference>
<dbReference type="Proteomes" id="UP000241803">
    <property type="component" value="Unassembled WGS sequence"/>
</dbReference>
<dbReference type="AlphaFoldDB" id="A0A2T3LF52"/>
<sequence>MKQSRSYQTTQAELYFNRFIRLRDYGEPCPSCGRYFRFEEMDAGHYRSKGAAPELRFNEDNVHAQCRDCNSGFASGNRIAYRLALIIKIGIKRVEALELYQGPVKYDVTDLFEIRKEYERKCNELEGELMYA</sequence>
<comment type="caution">
    <text evidence="1">The sequence shown here is derived from an EMBL/GenBank/DDBJ whole genome shotgun (WGS) entry which is preliminary data.</text>
</comment>
<dbReference type="EMBL" id="PYOC01000001">
    <property type="protein sequence ID" value="PSV50011.1"/>
    <property type="molecule type" value="Genomic_DNA"/>
</dbReference>
<evidence type="ECO:0000313" key="2">
    <source>
        <dbReference type="Proteomes" id="UP000241803"/>
    </source>
</evidence>
<proteinExistence type="predicted"/>
<organism evidence="1 2">
    <name type="scientific">Photobacterium indicum</name>
    <dbReference type="NCBI Taxonomy" id="81447"/>
    <lineage>
        <taxon>Bacteria</taxon>
        <taxon>Pseudomonadati</taxon>
        <taxon>Pseudomonadota</taxon>
        <taxon>Gammaproteobacteria</taxon>
        <taxon>Vibrionales</taxon>
        <taxon>Vibrionaceae</taxon>
        <taxon>Photobacterium</taxon>
    </lineage>
</organism>
<dbReference type="InterPro" id="IPR008713">
    <property type="entry name" value="Phage_lambda_NinG"/>
</dbReference>
<gene>
    <name evidence="1" type="ORF">C9J47_05535</name>
</gene>
<accession>A0A2T3LF52</accession>
<evidence type="ECO:0000313" key="1">
    <source>
        <dbReference type="EMBL" id="PSV50011.1"/>
    </source>
</evidence>
<keyword evidence="2" id="KW-1185">Reference proteome</keyword>
<protein>
    <submittedName>
        <fullName evidence="1">Protein NinG</fullName>
    </submittedName>
</protein>
<dbReference type="RefSeq" id="WP_107252595.1">
    <property type="nucleotide sequence ID" value="NZ_PYOC01000001.1"/>
</dbReference>